<dbReference type="EMBL" id="JABCKI010006552">
    <property type="protein sequence ID" value="KAG5634212.1"/>
    <property type="molecule type" value="Genomic_DNA"/>
</dbReference>
<dbReference type="OrthoDB" id="2659841at2759"/>
<sequence length="695" mass="76285">MPTIGTIKISDIIWNIKEVVLKPQENVGLTKKHGARLLIDEIALEETPVYFKHSNTVGGLCWKHTAVHSLVLNNFSSAENIAKKIADGLIHISKEMTVITVSLFGEKHTLPILAAPTCKQETAEDMQDTLQMAIMAWESEGAEKVGPLWSVATDGNATRRRAGYKILSRLNLCTGKNEVTLDFDFRHIFKWICTLLRLQSGIVLNNGRVVNPNLLSRYLPLVPGYDTNHVTRLLVNPDNSEDVPRAVELKRGIIMLGKMPITDNSPEIIANRDAIRLLGELLEAFLAPFTTPSFSLSDCVRGLSKFASIRRFTDGSEELGLAKQQLLNSGDPFYPFDVGDNALEELFGRIRMIGGHNAAMNYKQGAVDIDAVLKRNPDMDPGSSRTKIDRIEGVDHLNKESWTGDVTSGSCDIGLAWKEGSTAAANAFRTSQVPSSMYDHPTIFRTPGVDLLRPFGGDKYPGIENDGDRSVHVLPSSEEDSPPIINTNFNFNNGDLDEIISSIESTSLEDQVEEADELALPSGPGIDPNDYLSYNGRWIHKATVVRLILCKNVSPKSKDRLRRVAGFSSGLANRKGKLDLNTGEICGADVFVVGDPVVTLLRSDKTLSLTLLRTTDIKEDGTPCSSIPCSTIENLQAKVALSGQILTIAVVPRLDSDGSAEDPSQDNSVELEQWAWMWDGCGKCSWHERLDGNHG</sequence>
<protein>
    <submittedName>
        <fullName evidence="1">Uncharacterized protein</fullName>
    </submittedName>
</protein>
<accession>A0A9P7FSV0</accession>
<reference evidence="1" key="1">
    <citation type="submission" date="2021-02" db="EMBL/GenBank/DDBJ databases">
        <authorList>
            <person name="Nieuwenhuis M."/>
            <person name="Van De Peppel L.J.J."/>
        </authorList>
    </citation>
    <scope>NUCLEOTIDE SEQUENCE</scope>
    <source>
        <strain evidence="1">D49</strain>
    </source>
</reference>
<proteinExistence type="predicted"/>
<comment type="caution">
    <text evidence="1">The sequence shown here is derived from an EMBL/GenBank/DDBJ whole genome shotgun (WGS) entry which is preliminary data.</text>
</comment>
<keyword evidence="2" id="KW-1185">Reference proteome</keyword>
<dbReference type="Proteomes" id="UP000717328">
    <property type="component" value="Unassembled WGS sequence"/>
</dbReference>
<name>A0A9P7FSV0_9AGAR</name>
<organism evidence="1 2">
    <name type="scientific">Sphagnurus paluster</name>
    <dbReference type="NCBI Taxonomy" id="117069"/>
    <lineage>
        <taxon>Eukaryota</taxon>
        <taxon>Fungi</taxon>
        <taxon>Dikarya</taxon>
        <taxon>Basidiomycota</taxon>
        <taxon>Agaricomycotina</taxon>
        <taxon>Agaricomycetes</taxon>
        <taxon>Agaricomycetidae</taxon>
        <taxon>Agaricales</taxon>
        <taxon>Tricholomatineae</taxon>
        <taxon>Lyophyllaceae</taxon>
        <taxon>Sphagnurus</taxon>
    </lineage>
</organism>
<evidence type="ECO:0000313" key="2">
    <source>
        <dbReference type="Proteomes" id="UP000717328"/>
    </source>
</evidence>
<dbReference type="AlphaFoldDB" id="A0A9P7FSV0"/>
<gene>
    <name evidence="1" type="ORF">H0H81_002859</name>
</gene>
<evidence type="ECO:0000313" key="1">
    <source>
        <dbReference type="EMBL" id="KAG5634212.1"/>
    </source>
</evidence>
<reference evidence="1" key="2">
    <citation type="submission" date="2021-10" db="EMBL/GenBank/DDBJ databases">
        <title>Phylogenomics reveals ancestral predisposition of the termite-cultivated fungus Termitomyces towards a domesticated lifestyle.</title>
        <authorList>
            <person name="Auxier B."/>
            <person name="Grum-Grzhimaylo A."/>
            <person name="Cardenas M.E."/>
            <person name="Lodge J.D."/>
            <person name="Laessoe T."/>
            <person name="Pedersen O."/>
            <person name="Smith M.E."/>
            <person name="Kuyper T.W."/>
            <person name="Franco-Molano E.A."/>
            <person name="Baroni T.J."/>
            <person name="Aanen D.K."/>
        </authorList>
    </citation>
    <scope>NUCLEOTIDE SEQUENCE</scope>
    <source>
        <strain evidence="1">D49</strain>
    </source>
</reference>